<feature type="region of interest" description="Disordered" evidence="4">
    <location>
        <begin position="625"/>
        <end position="689"/>
    </location>
</feature>
<feature type="compositionally biased region" description="Pro residues" evidence="4">
    <location>
        <begin position="818"/>
        <end position="832"/>
    </location>
</feature>
<dbReference type="InterPro" id="IPR036534">
    <property type="entry name" value="GAR_dom_sf"/>
</dbReference>
<comment type="subcellular location">
    <subcellularLocation>
        <location evidence="1">Cytoplasm</location>
        <location evidence="1">Cytoskeleton</location>
    </subcellularLocation>
</comment>
<dbReference type="GO" id="GO:0005856">
    <property type="term" value="C:cytoskeleton"/>
    <property type="evidence" value="ECO:0007669"/>
    <property type="project" value="UniProtKB-SubCell"/>
</dbReference>
<feature type="region of interest" description="Disordered" evidence="4">
    <location>
        <begin position="118"/>
        <end position="141"/>
    </location>
</feature>
<dbReference type="SUPFAM" id="SSF143575">
    <property type="entry name" value="GAS2 domain-like"/>
    <property type="match status" value="1"/>
</dbReference>
<feature type="compositionally biased region" description="Polar residues" evidence="4">
    <location>
        <begin position="30"/>
        <end position="42"/>
    </location>
</feature>
<feature type="compositionally biased region" description="Polar residues" evidence="4">
    <location>
        <begin position="654"/>
        <end position="673"/>
    </location>
</feature>
<dbReference type="EMBL" id="JAHCVI010000002">
    <property type="protein sequence ID" value="KAG7288873.1"/>
    <property type="molecule type" value="Genomic_DNA"/>
</dbReference>
<feature type="region of interest" description="Disordered" evidence="4">
    <location>
        <begin position="747"/>
        <end position="902"/>
    </location>
</feature>
<feature type="compositionally biased region" description="Low complexity" evidence="4">
    <location>
        <begin position="858"/>
        <end position="872"/>
    </location>
</feature>
<accession>A0AAD4I1A8</accession>
<feature type="compositionally biased region" description="Low complexity" evidence="4">
    <location>
        <begin position="550"/>
        <end position="563"/>
    </location>
</feature>
<organism evidence="6 7">
    <name type="scientific">Staphylotrichum longicolle</name>
    <dbReference type="NCBI Taxonomy" id="669026"/>
    <lineage>
        <taxon>Eukaryota</taxon>
        <taxon>Fungi</taxon>
        <taxon>Dikarya</taxon>
        <taxon>Ascomycota</taxon>
        <taxon>Pezizomycotina</taxon>
        <taxon>Sordariomycetes</taxon>
        <taxon>Sordariomycetidae</taxon>
        <taxon>Sordariales</taxon>
        <taxon>Chaetomiaceae</taxon>
        <taxon>Staphylotrichum</taxon>
    </lineage>
</organism>
<reference evidence="6" key="1">
    <citation type="submission" date="2023-02" db="EMBL/GenBank/DDBJ databases">
        <authorList>
            <person name="Palmer J.M."/>
        </authorList>
    </citation>
    <scope>NUCLEOTIDE SEQUENCE</scope>
    <source>
        <strain evidence="6">FW57</strain>
    </source>
</reference>
<evidence type="ECO:0000256" key="4">
    <source>
        <dbReference type="SAM" id="MobiDB-lite"/>
    </source>
</evidence>
<dbReference type="Proteomes" id="UP001197093">
    <property type="component" value="Unassembled WGS sequence"/>
</dbReference>
<evidence type="ECO:0000256" key="2">
    <source>
        <dbReference type="ARBA" id="ARBA00022490"/>
    </source>
</evidence>
<evidence type="ECO:0000313" key="7">
    <source>
        <dbReference type="Proteomes" id="UP001197093"/>
    </source>
</evidence>
<feature type="compositionally biased region" description="Polar residues" evidence="4">
    <location>
        <begin position="441"/>
        <end position="454"/>
    </location>
</feature>
<feature type="compositionally biased region" description="Basic and acidic residues" evidence="4">
    <location>
        <begin position="525"/>
        <end position="544"/>
    </location>
</feature>
<gene>
    <name evidence="6" type="ORF">NEMBOFW57_005232</name>
</gene>
<keyword evidence="2" id="KW-0963">Cytoplasm</keyword>
<feature type="compositionally biased region" description="Low complexity" evidence="4">
    <location>
        <begin position="379"/>
        <end position="407"/>
    </location>
</feature>
<protein>
    <recommendedName>
        <fullName evidence="5">GAR domain-containing protein</fullName>
    </recommendedName>
</protein>
<keyword evidence="7" id="KW-1185">Reference proteome</keyword>
<keyword evidence="3" id="KW-0206">Cytoskeleton</keyword>
<sequence length="987" mass="105269">MDDSPPARSNAHLAPARGRQLRSTSSSSSPTRQRNTDDLLSNLTPRTVVDAFRNPSGSLKACIEAATPAEQAFALRVAIASNSIHEWLGELSAWPWPAGGGSAGFELPAAKRRKLFSSGRELSDTAPSESHEPSNSDHGYIGSLSTADVARYEKRVDEIGQGLEELDIEEIKTQVLNNHIMPLSRPGTPILGAGRSAMPSLPSIARLDDLTALITATTVQALPNLSRLARLMSAWNFRLLALRRVPVFLTSIKDAEVALRSGWNAINLGTVPDHSSSGPGRVTGTGPATLSRAEFDVMKSILERKVAKAGRDLDAMLDILEGQPDTLPEDWIDRVDTLEHGYGEWTVACERKIRETDLAKLAPQVAPLEDVSRQQPQRGANGDAGAAPEAAHGPPTPPALDESAASDSDARPTPPPVIRIHPSTEDLRLEDEYPDTDNEFDQTTYNVASGSQSPAALVPSPAGPTHDETSGAPLGQSSSDSEVPDVPDRDAGLDHAARRGSDASVSSTVIHGAHSTFTDSFSSDLLDHGTPERPRQRDLARDDEVSGLGSFRSSTRSMSVSFVDKPTITELPSFPSPPGTPMRDSILEDDEPESPSESSMPGTDDQLQQQISEILESVPAKIRLTAEPPKINLNPPDFKMPTARKSSRSDAIPRSQSNMSMRSTYSRSGTPSFTLAPAYSRSSRPRHQRGNQEIKLYHLSRSNGEAPIKLFIRCVGEHGERVMVRVGGGWADLGEYLKEYASHHLRRSAAAGTDGTIEVKDIPRRGSVAPLRADATPPSRPTSAMDAHSPASISPLKLRKTRRPPPLSSTSTSTNDEPLPPLTAPPLPPPPSSSASTTATRPKTPLANMSRLEATPPSDASSSQRSRSSSRISWDEEDAAAGPLGMAGPRAKHVEMSEEKRKWVESVKEKVRIASGEHRLPPPLTTAANAEGNGGGIGVGGGLEASLMDRGGGGNGGVRSVSASAVGAARFGEMGKVGSTKRLFRRA</sequence>
<evidence type="ECO:0000256" key="1">
    <source>
        <dbReference type="ARBA" id="ARBA00004245"/>
    </source>
</evidence>
<feature type="compositionally biased region" description="Basic and acidic residues" evidence="4">
    <location>
        <begin position="486"/>
        <end position="501"/>
    </location>
</feature>
<dbReference type="Gene3D" id="3.30.920.20">
    <property type="entry name" value="Gas2-like domain"/>
    <property type="match status" value="1"/>
</dbReference>
<feature type="compositionally biased region" description="Basic and acidic residues" evidence="4">
    <location>
        <begin position="892"/>
        <end position="902"/>
    </location>
</feature>
<comment type="caution">
    <text evidence="6">The sequence shown here is derived from an EMBL/GenBank/DDBJ whole genome shotgun (WGS) entry which is preliminary data.</text>
</comment>
<feature type="compositionally biased region" description="Polar residues" evidence="4">
    <location>
        <begin position="503"/>
        <end position="523"/>
    </location>
</feature>
<dbReference type="PROSITE" id="PS51460">
    <property type="entry name" value="GAR"/>
    <property type="match status" value="1"/>
</dbReference>
<feature type="region of interest" description="Disordered" evidence="4">
    <location>
        <begin position="365"/>
        <end position="606"/>
    </location>
</feature>
<feature type="region of interest" description="Disordered" evidence="4">
    <location>
        <begin position="1"/>
        <end position="42"/>
    </location>
</feature>
<feature type="domain" description="GAR" evidence="5">
    <location>
        <begin position="668"/>
        <end position="744"/>
    </location>
</feature>
<feature type="region of interest" description="Disordered" evidence="4">
    <location>
        <begin position="914"/>
        <end position="934"/>
    </location>
</feature>
<name>A0AAD4I1A8_9PEZI</name>
<dbReference type="Pfam" id="PF02187">
    <property type="entry name" value="GAS2"/>
    <property type="match status" value="1"/>
</dbReference>
<feature type="compositionally biased region" description="Basic and acidic residues" evidence="4">
    <location>
        <begin position="422"/>
        <end position="431"/>
    </location>
</feature>
<evidence type="ECO:0000256" key="3">
    <source>
        <dbReference type="ARBA" id="ARBA00023212"/>
    </source>
</evidence>
<evidence type="ECO:0000259" key="5">
    <source>
        <dbReference type="PROSITE" id="PS51460"/>
    </source>
</evidence>
<proteinExistence type="predicted"/>
<dbReference type="InterPro" id="IPR003108">
    <property type="entry name" value="GAR_dom"/>
</dbReference>
<dbReference type="AlphaFoldDB" id="A0AAD4I1A8"/>
<evidence type="ECO:0000313" key="6">
    <source>
        <dbReference type="EMBL" id="KAG7288873.1"/>
    </source>
</evidence>
<dbReference type="GO" id="GO:0008017">
    <property type="term" value="F:microtubule binding"/>
    <property type="evidence" value="ECO:0007669"/>
    <property type="project" value="InterPro"/>
</dbReference>